<name>A0ABQ1IHF3_9PROT</name>
<feature type="domain" description="AsmA" evidence="2">
    <location>
        <begin position="23"/>
        <end position="230"/>
    </location>
</feature>
<accession>A0ABQ1IHF3</accession>
<dbReference type="Proteomes" id="UP000603352">
    <property type="component" value="Unassembled WGS sequence"/>
</dbReference>
<dbReference type="PANTHER" id="PTHR30441">
    <property type="entry name" value="DUF748 DOMAIN-CONTAINING PROTEIN"/>
    <property type="match status" value="1"/>
</dbReference>
<comment type="caution">
    <text evidence="3">The sequence shown here is derived from an EMBL/GenBank/DDBJ whole genome shotgun (WGS) entry which is preliminary data.</text>
</comment>
<organism evidence="3 4">
    <name type="scientific">Tistrella bauzanensis</name>
    <dbReference type="NCBI Taxonomy" id="657419"/>
    <lineage>
        <taxon>Bacteria</taxon>
        <taxon>Pseudomonadati</taxon>
        <taxon>Pseudomonadota</taxon>
        <taxon>Alphaproteobacteria</taxon>
        <taxon>Geminicoccales</taxon>
        <taxon>Geminicoccaceae</taxon>
        <taxon>Tistrella</taxon>
    </lineage>
</organism>
<reference evidence="4" key="1">
    <citation type="journal article" date="2019" name="Int. J. Syst. Evol. Microbiol.">
        <title>The Global Catalogue of Microorganisms (GCM) 10K type strain sequencing project: providing services to taxonomists for standard genome sequencing and annotation.</title>
        <authorList>
            <consortium name="The Broad Institute Genomics Platform"/>
            <consortium name="The Broad Institute Genome Sequencing Center for Infectious Disease"/>
            <person name="Wu L."/>
            <person name="Ma J."/>
        </authorList>
    </citation>
    <scope>NUCLEOTIDE SEQUENCE [LARGE SCALE GENOMIC DNA]</scope>
    <source>
        <strain evidence="4">CGMCC 1.10188</strain>
    </source>
</reference>
<evidence type="ECO:0000313" key="4">
    <source>
        <dbReference type="Proteomes" id="UP000603352"/>
    </source>
</evidence>
<dbReference type="Pfam" id="PF05170">
    <property type="entry name" value="AsmA"/>
    <property type="match status" value="2"/>
</dbReference>
<dbReference type="EMBL" id="BMDZ01000018">
    <property type="protein sequence ID" value="GGB38158.1"/>
    <property type="molecule type" value="Genomic_DNA"/>
</dbReference>
<proteinExistence type="predicted"/>
<dbReference type="InterPro" id="IPR007844">
    <property type="entry name" value="AsmA"/>
</dbReference>
<evidence type="ECO:0000313" key="3">
    <source>
        <dbReference type="EMBL" id="GGB38158.1"/>
    </source>
</evidence>
<keyword evidence="4" id="KW-1185">Reference proteome</keyword>
<gene>
    <name evidence="3" type="primary">amsA</name>
    <name evidence="3" type="ORF">GCM10011505_19660</name>
</gene>
<sequence>MMGNPADRAGRAPDKGRDERMVRKLLIAVAVIVVLLIGAAVAAPFLIPTDAIMRRVVAEVEARTGRTLAIDGDVSLSLLPVLAVDVNQVRFGNASWSDAGEMAKIDHMAVELALWPLLSGEVRVARFVLDQPVIRLERRADGTANWQIAAGGETMSGTVQPAAPAADAPETSTSGGAAPGGGGQGGLSGLTLGDVRITNGTVLYRDAASGTEQRLDDVNLTVATETLDTPLTLTGDAVWRDMPVAISARAETARAVIEGRETPARVELGLRDARIVLDGTALPGGQPGFAGTSAVTVPDPRGLADAMGTPLALPDGALSALSLAGRMDATPARVSLSDARLTVDEIEATGRMALDLSGPRPKIEGALATGDLVLDRYLPADAGGGATTPETGAGGRGDQGWSDAPIDLSALAVADADVTINAGSVTIRDTRLGATELALRLDDRRLTVDVPQTGLYGGSGHVIIGVNGRASPASLSLKGTFQDLDLLPLLTAATGSDRLEGTGRTEFDLTARGNSQAALIGSLAGRGLYAVTDGALRGINIAAMIRNLGGAFDDGGAERKTDFARLGGSFTAERGIVSNRDTELQAPLLRVTAAGTVNLPERRLDYRIEPKAVANLEGQGGRADLAGLMVPVIVEGPWSNLSYRPDLEGALRQGLNDPEAVRRAIEGAREGDVGDALKGLLGGRQSGGDTNTDGSEPADPLDQLKGLFKR</sequence>
<feature type="region of interest" description="Disordered" evidence="1">
    <location>
        <begin position="156"/>
        <end position="185"/>
    </location>
</feature>
<protein>
    <submittedName>
        <fullName evidence="3">Cell envelope biogenesis protein AsmA</fullName>
    </submittedName>
</protein>
<evidence type="ECO:0000259" key="2">
    <source>
        <dbReference type="Pfam" id="PF05170"/>
    </source>
</evidence>
<evidence type="ECO:0000256" key="1">
    <source>
        <dbReference type="SAM" id="MobiDB-lite"/>
    </source>
</evidence>
<feature type="region of interest" description="Disordered" evidence="1">
    <location>
        <begin position="674"/>
        <end position="710"/>
    </location>
</feature>
<feature type="domain" description="AsmA" evidence="2">
    <location>
        <begin position="338"/>
        <end position="582"/>
    </location>
</feature>
<feature type="compositionally biased region" description="Gly residues" evidence="1">
    <location>
        <begin position="382"/>
        <end position="398"/>
    </location>
</feature>
<feature type="region of interest" description="Disordered" evidence="1">
    <location>
        <begin position="381"/>
        <end position="400"/>
    </location>
</feature>
<dbReference type="InterPro" id="IPR052894">
    <property type="entry name" value="AsmA-related"/>
</dbReference>
<dbReference type="PANTHER" id="PTHR30441:SF4">
    <property type="entry name" value="PROTEIN ASMA"/>
    <property type="match status" value="1"/>
</dbReference>